<keyword evidence="1" id="KW-0175">Coiled coil</keyword>
<sequence length="1247" mass="138157">MDVKWGSQQEAGSKNLYWRIRGHTNVALCSVPPIVNKQNGGRLNDFVKFCRRSGEKMSLFQGMKLSKVDQESGEAGQKSLFSFITSTAAAPPVDQVQVDKSSITETTTTSSVTLSSRSVSATSQVSSPPYTFPSGLSASGATSGYSSESSSTTSSPRAVTRPVFSGVPLPVSPGVPLPASTGVPLPASTGVPLPASTGVPLPTSTGVPLPASTGVSLPASTGVPLPASTGDTSPRDASVVKLTGPGTKITRKKRHISLIRPGYARQDTSTERMKTDPDADDLPVLKSTLRVREELEESNDQDISLNRLSIEKSKVSSSKLSTQERADTLRLDERTSSSSEISRDCHPAKLDRANIFPPLNNKTQTEENLNKDKSSSSDPFESLTLDVADSEQVGETTAVSELESLSLDLSFDLDFNLDLDVTMPCSTGPDNVQCNSDTETGPLDGLELDLLDPKADEGTVNTGADSGESSSVQNTTTVTSSFRFLQSADVTKAAEDNDDIDLEIESCTEKTEFSHQPVGRSEVEEAEKAAGDDLPEETVIRKQDVNLGSDDTANDSLVTSEVATRKEDDLVMTDSMVEDSQNSRLEEVRERFSHLQQQHQTLLQTHVKLCCRQVKKRRELSRVKAEQDQAVKNEDYEKAEAFNRRLQSLTADLQAMTFDLPSSEPSTASLLEEMRHVMEEEVAMVTEEAERYTAMKTKEELCLKELHTTKQVELNREKQKLATLQDQLAMAASHLSLDREHLQKSKAQLSSQVEERTAEFHTAREQLVEKRQDIQEEISALEERLRVLRQQEESISAEIQLQEDSISRVEQQFSTERVQLEEERRTIDRKQGELEDQAREAAQEEQTLRDREVELQIEEKRLQDSLQSIQERVSHMTSQAQELSTRAEDMMALPVYTGTINTNNQQITRLKEQQQERQREVQELTTQVLRYQTRVTDLTKQLGETAAQMPVLQEAKQLAVAGYNFSEAKRLADEIKTLEDKRVAKEKELVRAQEDVEQQTQNLEMSKKVFKEVQEELKQKEEENDAVRKDEAYQLYQELQLQLDRCANDVIRSVLQADMTACQLWIQDICEKHHLPLPQELQALDLQGILGEDDDDMVAMDTSCVGDGGVLKATGPENKEAPTGGSCAAEDHMQACEAAGGSCQAEDYVQACEAFSMRLLELEDQLQEAVGQEDYEAAQTLHEEIQTLKHQLQNIVVPDCSEVASRGTNQAEYTCMKHFSSNPICSLHSVLFSDCCHGLMAPIVCNS</sequence>
<feature type="coiled-coil region" evidence="1">
    <location>
        <begin position="968"/>
        <end position="1049"/>
    </location>
</feature>
<feature type="compositionally biased region" description="Basic and acidic residues" evidence="2">
    <location>
        <begin position="364"/>
        <end position="375"/>
    </location>
</feature>
<name>A0A6P4ZMH7_BRABE</name>
<dbReference type="PANTHER" id="PTHR14332:SF3">
    <property type="entry name" value="DISRUPTED IN SCHIZOPHRENIA 1 PROTEIN"/>
    <property type="match status" value="1"/>
</dbReference>
<dbReference type="KEGG" id="bbel:109483775"/>
<feature type="region of interest" description="Disordered" evidence="2">
    <location>
        <begin position="822"/>
        <end position="847"/>
    </location>
</feature>
<protein>
    <submittedName>
        <fullName evidence="4">Myosin-11-like isoform X1</fullName>
    </submittedName>
</protein>
<keyword evidence="3" id="KW-1185">Reference proteome</keyword>
<dbReference type="Proteomes" id="UP000515135">
    <property type="component" value="Unplaced"/>
</dbReference>
<feature type="region of interest" description="Disordered" evidence="2">
    <location>
        <begin position="313"/>
        <end position="389"/>
    </location>
</feature>
<gene>
    <name evidence="4" type="primary">LOC109483775</name>
</gene>
<dbReference type="AlphaFoldDB" id="A0A6P4ZMH7"/>
<feature type="compositionally biased region" description="Basic and acidic residues" evidence="2">
    <location>
        <begin position="322"/>
        <end position="352"/>
    </location>
</feature>
<feature type="region of interest" description="Disordered" evidence="2">
    <location>
        <begin position="455"/>
        <end position="475"/>
    </location>
</feature>
<organism evidence="3 4">
    <name type="scientific">Branchiostoma belcheri</name>
    <name type="common">Amphioxus</name>
    <dbReference type="NCBI Taxonomy" id="7741"/>
    <lineage>
        <taxon>Eukaryota</taxon>
        <taxon>Metazoa</taxon>
        <taxon>Chordata</taxon>
        <taxon>Cephalochordata</taxon>
        <taxon>Leptocardii</taxon>
        <taxon>Amphioxiformes</taxon>
        <taxon>Branchiostomatidae</taxon>
        <taxon>Branchiostoma</taxon>
    </lineage>
</organism>
<evidence type="ECO:0000313" key="4">
    <source>
        <dbReference type="RefSeq" id="XP_019642425.1"/>
    </source>
</evidence>
<feature type="region of interest" description="Disordered" evidence="2">
    <location>
        <begin position="509"/>
        <end position="532"/>
    </location>
</feature>
<dbReference type="OrthoDB" id="5990396at2759"/>
<dbReference type="GO" id="GO:0045111">
    <property type="term" value="C:intermediate filament cytoskeleton"/>
    <property type="evidence" value="ECO:0007669"/>
    <property type="project" value="TreeGrafter"/>
</dbReference>
<dbReference type="GO" id="GO:0005815">
    <property type="term" value="C:microtubule organizing center"/>
    <property type="evidence" value="ECO:0007669"/>
    <property type="project" value="TreeGrafter"/>
</dbReference>
<feature type="coiled-coil region" evidence="1">
    <location>
        <begin position="578"/>
        <end position="605"/>
    </location>
</feature>
<evidence type="ECO:0000256" key="2">
    <source>
        <dbReference type="SAM" id="MobiDB-lite"/>
    </source>
</evidence>
<feature type="compositionally biased region" description="Low complexity" evidence="2">
    <location>
        <begin position="134"/>
        <end position="155"/>
    </location>
</feature>
<feature type="compositionally biased region" description="Basic and acidic residues" evidence="2">
    <location>
        <begin position="521"/>
        <end position="531"/>
    </location>
</feature>
<dbReference type="PANTHER" id="PTHR14332">
    <property type="entry name" value="DISRUPTED IN SCHIZOPHRENIA 1 PROTEIN"/>
    <property type="match status" value="1"/>
</dbReference>
<feature type="compositionally biased region" description="Polar residues" evidence="2">
    <location>
        <begin position="459"/>
        <end position="468"/>
    </location>
</feature>
<dbReference type="RefSeq" id="XP_019642425.1">
    <property type="nucleotide sequence ID" value="XM_019786866.1"/>
</dbReference>
<accession>A0A6P4ZMH7</accession>
<dbReference type="InterPro" id="IPR026081">
    <property type="entry name" value="DISC1"/>
</dbReference>
<feature type="region of interest" description="Disordered" evidence="2">
    <location>
        <begin position="262"/>
        <end position="281"/>
    </location>
</feature>
<feature type="compositionally biased region" description="Basic and acidic residues" evidence="2">
    <location>
        <begin position="268"/>
        <end position="277"/>
    </location>
</feature>
<feature type="compositionally biased region" description="Low complexity" evidence="2">
    <location>
        <begin position="101"/>
        <end position="127"/>
    </location>
</feature>
<reference evidence="4" key="1">
    <citation type="submission" date="2025-08" db="UniProtKB">
        <authorList>
            <consortium name="RefSeq"/>
        </authorList>
    </citation>
    <scope>IDENTIFICATION</scope>
    <source>
        <tissue evidence="4">Gonad</tissue>
    </source>
</reference>
<proteinExistence type="predicted"/>
<dbReference type="GO" id="GO:0005874">
    <property type="term" value="C:microtubule"/>
    <property type="evidence" value="ECO:0007669"/>
    <property type="project" value="TreeGrafter"/>
</dbReference>
<evidence type="ECO:0000313" key="3">
    <source>
        <dbReference type="Proteomes" id="UP000515135"/>
    </source>
</evidence>
<feature type="region of interest" description="Disordered" evidence="2">
    <location>
        <begin position="98"/>
        <end position="160"/>
    </location>
</feature>
<dbReference type="GO" id="GO:0060271">
    <property type="term" value="P:cilium assembly"/>
    <property type="evidence" value="ECO:0007669"/>
    <property type="project" value="TreeGrafter"/>
</dbReference>
<dbReference type="GeneID" id="109483775"/>
<evidence type="ECO:0000256" key="1">
    <source>
        <dbReference type="SAM" id="Coils"/>
    </source>
</evidence>